<keyword evidence="1" id="KW-0812">Transmembrane</keyword>
<accession>A0A975BC07</accession>
<dbReference type="EMBL" id="CP061799">
    <property type="protein sequence ID" value="QTA82475.1"/>
    <property type="molecule type" value="Genomic_DNA"/>
</dbReference>
<keyword evidence="3" id="KW-1185">Reference proteome</keyword>
<reference evidence="2" key="1">
    <citation type="journal article" date="2021" name="Microb. Physiol.">
        <title>Proteogenomic Insights into the Physiology of Marine, Sulfate-Reducing, Filamentous Desulfonema limicola and Desulfonema magnum.</title>
        <authorList>
            <person name="Schnaars V."/>
            <person name="Wohlbrand L."/>
            <person name="Scheve S."/>
            <person name="Hinrichs C."/>
            <person name="Reinhardt R."/>
            <person name="Rabus R."/>
        </authorList>
    </citation>
    <scope>NUCLEOTIDE SEQUENCE</scope>
    <source>
        <strain evidence="2">5ac10</strain>
    </source>
</reference>
<evidence type="ECO:0000313" key="3">
    <source>
        <dbReference type="Proteomes" id="UP000663720"/>
    </source>
</evidence>
<keyword evidence="1" id="KW-1133">Transmembrane helix</keyword>
<organism evidence="2 3">
    <name type="scientific">Desulfonema limicola</name>
    <dbReference type="NCBI Taxonomy" id="45656"/>
    <lineage>
        <taxon>Bacteria</taxon>
        <taxon>Pseudomonadati</taxon>
        <taxon>Thermodesulfobacteriota</taxon>
        <taxon>Desulfobacteria</taxon>
        <taxon>Desulfobacterales</taxon>
        <taxon>Desulfococcaceae</taxon>
        <taxon>Desulfonema</taxon>
    </lineage>
</organism>
<dbReference type="Proteomes" id="UP000663720">
    <property type="component" value="Chromosome"/>
</dbReference>
<gene>
    <name evidence="2" type="ORF">dnl_48500</name>
</gene>
<protein>
    <submittedName>
        <fullName evidence="2">Uncharacterized protein</fullName>
    </submittedName>
</protein>
<feature type="transmembrane region" description="Helical" evidence="1">
    <location>
        <begin position="12"/>
        <end position="31"/>
    </location>
</feature>
<evidence type="ECO:0000313" key="2">
    <source>
        <dbReference type="EMBL" id="QTA82475.1"/>
    </source>
</evidence>
<sequence>MDFKEVAELSKGSANSFFIFSFIFFTSAFLLSADKDILEIKGII</sequence>
<dbReference type="KEGG" id="dli:dnl_48500"/>
<keyword evidence="1" id="KW-0472">Membrane</keyword>
<evidence type="ECO:0000256" key="1">
    <source>
        <dbReference type="SAM" id="Phobius"/>
    </source>
</evidence>
<proteinExistence type="predicted"/>
<name>A0A975BC07_9BACT</name>
<dbReference type="AlphaFoldDB" id="A0A975BC07"/>